<dbReference type="EMBL" id="JBHRYB010000025">
    <property type="protein sequence ID" value="MFC3681861.1"/>
    <property type="molecule type" value="Genomic_DNA"/>
</dbReference>
<sequence length="267" mass="30246">MKRREFIRNSCVAYPLLAMPQVQARVVPERWQQDDLLINEQQRVIALGKELALYLGKFGRRVVLERRGQLKELTVSHQLPGRPDSWPNYMAAALHNDQIYILDRAHHCVDVFSTATRFLYRIPLPDSVLIPMDIGFMGDKLWLLDSAAQGVWQYRPDTGFEHFIAGLSAPLAATTSDSHLHILESGSLQISVWDSSGHLLYRYGQGEITDGHRVMATSNNKVVVLDRYQQNLLMFLHGQPIHSRQLNTASSLKYLTVTADGTLLVTV</sequence>
<gene>
    <name evidence="1" type="ORF">ACFOMG_17295</name>
</gene>
<dbReference type="InterPro" id="IPR011042">
    <property type="entry name" value="6-blade_b-propeller_TolB-like"/>
</dbReference>
<name>A0ABV7VYN4_9GAMM</name>
<comment type="caution">
    <text evidence="1">The sequence shown here is derived from an EMBL/GenBank/DDBJ whole genome shotgun (WGS) entry which is preliminary data.</text>
</comment>
<dbReference type="Gene3D" id="2.120.10.30">
    <property type="entry name" value="TolB, C-terminal domain"/>
    <property type="match status" value="1"/>
</dbReference>
<dbReference type="SUPFAM" id="SSF101898">
    <property type="entry name" value="NHL repeat"/>
    <property type="match status" value="1"/>
</dbReference>
<evidence type="ECO:0000313" key="1">
    <source>
        <dbReference type="EMBL" id="MFC3681861.1"/>
    </source>
</evidence>
<organism evidence="1 2">
    <name type="scientific">Bacterioplanoides pacificum</name>
    <dbReference type="NCBI Taxonomy" id="1171596"/>
    <lineage>
        <taxon>Bacteria</taxon>
        <taxon>Pseudomonadati</taxon>
        <taxon>Pseudomonadota</taxon>
        <taxon>Gammaproteobacteria</taxon>
        <taxon>Oceanospirillales</taxon>
        <taxon>Oceanospirillaceae</taxon>
        <taxon>Bacterioplanoides</taxon>
    </lineage>
</organism>
<protein>
    <submittedName>
        <fullName evidence="1">Uncharacterized protein</fullName>
    </submittedName>
</protein>
<dbReference type="RefSeq" id="WP_376868513.1">
    <property type="nucleotide sequence ID" value="NZ_JBHRYB010000025.1"/>
</dbReference>
<dbReference type="Proteomes" id="UP001595722">
    <property type="component" value="Unassembled WGS sequence"/>
</dbReference>
<evidence type="ECO:0000313" key="2">
    <source>
        <dbReference type="Proteomes" id="UP001595722"/>
    </source>
</evidence>
<reference evidence="2" key="1">
    <citation type="journal article" date="2019" name="Int. J. Syst. Evol. Microbiol.">
        <title>The Global Catalogue of Microorganisms (GCM) 10K type strain sequencing project: providing services to taxonomists for standard genome sequencing and annotation.</title>
        <authorList>
            <consortium name="The Broad Institute Genomics Platform"/>
            <consortium name="The Broad Institute Genome Sequencing Center for Infectious Disease"/>
            <person name="Wu L."/>
            <person name="Ma J."/>
        </authorList>
    </citation>
    <scope>NUCLEOTIDE SEQUENCE [LARGE SCALE GENOMIC DNA]</scope>
    <source>
        <strain evidence="2">KCTC 42424</strain>
    </source>
</reference>
<keyword evidence="2" id="KW-1185">Reference proteome</keyword>
<accession>A0ABV7VYN4</accession>
<proteinExistence type="predicted"/>